<feature type="chain" id="PRO_5041238407" evidence="1">
    <location>
        <begin position="25"/>
        <end position="131"/>
    </location>
</feature>
<evidence type="ECO:0000313" key="2">
    <source>
        <dbReference type="EMBL" id="GJG33574.1"/>
    </source>
</evidence>
<gene>
    <name evidence="2" type="ORF">PRMUPPPA20_16830</name>
</gene>
<sequence length="131" mass="14818">MISSKGFFTSLIALLLVTPVAGLAQSLTAEMHHVDSVMVELQAKYDPYHLLRIESEHQQSLLVNRYGHLKANPNAFKIPGVVWVPEQKGLFEDQEERQKLYGDYSFGDALLDTTLDIISDIFSPKKKTKKK</sequence>
<accession>A0AA37MPJ5</accession>
<reference evidence="2" key="1">
    <citation type="submission" date="2021-08" db="EMBL/GenBank/DDBJ databases">
        <title>Prevotella lacticifex sp. nov., isolated from rumen of cow.</title>
        <authorList>
            <person name="Shinkai T."/>
            <person name="Ikeyama N."/>
            <person name="Kumagai M."/>
            <person name="Ohmori H."/>
            <person name="Sakamoto M."/>
            <person name="Ohkuma M."/>
            <person name="Mitsumori M."/>
        </authorList>
    </citation>
    <scope>NUCLEOTIDE SEQUENCE</scope>
    <source>
        <strain evidence="2">JCM 8259</strain>
    </source>
</reference>
<dbReference type="EMBL" id="BPTT01000001">
    <property type="protein sequence ID" value="GJG33574.1"/>
    <property type="molecule type" value="Genomic_DNA"/>
</dbReference>
<dbReference type="AlphaFoldDB" id="A0AA37MPJ5"/>
<name>A0AA37MPJ5_XYLRU</name>
<feature type="signal peptide" evidence="1">
    <location>
        <begin position="1"/>
        <end position="24"/>
    </location>
</feature>
<evidence type="ECO:0000256" key="1">
    <source>
        <dbReference type="SAM" id="SignalP"/>
    </source>
</evidence>
<organism evidence="2 3">
    <name type="scientific">Xylanibacter ruminicola</name>
    <name type="common">Prevotella ruminicola</name>
    <dbReference type="NCBI Taxonomy" id="839"/>
    <lineage>
        <taxon>Bacteria</taxon>
        <taxon>Pseudomonadati</taxon>
        <taxon>Bacteroidota</taxon>
        <taxon>Bacteroidia</taxon>
        <taxon>Bacteroidales</taxon>
        <taxon>Prevotellaceae</taxon>
        <taxon>Xylanibacter</taxon>
    </lineage>
</organism>
<dbReference type="Proteomes" id="UP000887097">
    <property type="component" value="Unassembled WGS sequence"/>
</dbReference>
<keyword evidence="1" id="KW-0732">Signal</keyword>
<proteinExistence type="predicted"/>
<evidence type="ECO:0000313" key="3">
    <source>
        <dbReference type="Proteomes" id="UP000887097"/>
    </source>
</evidence>
<comment type="caution">
    <text evidence="2">The sequence shown here is derived from an EMBL/GenBank/DDBJ whole genome shotgun (WGS) entry which is preliminary data.</text>
</comment>
<protein>
    <submittedName>
        <fullName evidence="2">Uncharacterized protein</fullName>
    </submittedName>
</protein>